<sequence length="15" mass="1684">MLGRLSISMTLNNSF</sequence>
<accession>A0A0E9XWE8</accession>
<name>A0A0E9XWE8_ANGAN</name>
<proteinExistence type="predicted"/>
<organism evidence="1">
    <name type="scientific">Anguilla anguilla</name>
    <name type="common">European freshwater eel</name>
    <name type="synonym">Muraena anguilla</name>
    <dbReference type="NCBI Taxonomy" id="7936"/>
    <lineage>
        <taxon>Eukaryota</taxon>
        <taxon>Metazoa</taxon>
        <taxon>Chordata</taxon>
        <taxon>Craniata</taxon>
        <taxon>Vertebrata</taxon>
        <taxon>Euteleostomi</taxon>
        <taxon>Actinopterygii</taxon>
        <taxon>Neopterygii</taxon>
        <taxon>Teleostei</taxon>
        <taxon>Anguilliformes</taxon>
        <taxon>Anguillidae</taxon>
        <taxon>Anguilla</taxon>
    </lineage>
</organism>
<evidence type="ECO:0000313" key="1">
    <source>
        <dbReference type="EMBL" id="JAI07048.1"/>
    </source>
</evidence>
<protein>
    <submittedName>
        <fullName evidence="1">Uncharacterized protein</fullName>
    </submittedName>
</protein>
<reference evidence="1" key="1">
    <citation type="submission" date="2014-11" db="EMBL/GenBank/DDBJ databases">
        <authorList>
            <person name="Amaro Gonzalez C."/>
        </authorList>
    </citation>
    <scope>NUCLEOTIDE SEQUENCE</scope>
</reference>
<dbReference type="EMBL" id="GBXM01001530">
    <property type="protein sequence ID" value="JAI07048.1"/>
    <property type="molecule type" value="Transcribed_RNA"/>
</dbReference>
<reference evidence="1" key="2">
    <citation type="journal article" date="2015" name="Fish Shellfish Immunol.">
        <title>Early steps in the European eel (Anguilla anguilla)-Vibrio vulnificus interaction in the gills: Role of the RtxA13 toxin.</title>
        <authorList>
            <person name="Callol A."/>
            <person name="Pajuelo D."/>
            <person name="Ebbesson L."/>
            <person name="Teles M."/>
            <person name="MacKenzie S."/>
            <person name="Amaro C."/>
        </authorList>
    </citation>
    <scope>NUCLEOTIDE SEQUENCE</scope>
</reference>